<protein>
    <submittedName>
        <fullName evidence="1">Receptor-like protein kinase</fullName>
    </submittedName>
</protein>
<evidence type="ECO:0000313" key="2">
    <source>
        <dbReference type="Proteomes" id="UP001060215"/>
    </source>
</evidence>
<dbReference type="Proteomes" id="UP001060215">
    <property type="component" value="Chromosome 11"/>
</dbReference>
<keyword evidence="2" id="KW-1185">Reference proteome</keyword>
<accession>A0ACC0F6W9</accession>
<name>A0ACC0F6W9_9ERIC</name>
<reference evidence="1 2" key="1">
    <citation type="journal article" date="2022" name="Plant J.">
        <title>Chromosome-level genome of Camellia lanceoleosa provides a valuable resource for understanding genome evolution and self-incompatibility.</title>
        <authorList>
            <person name="Gong W."/>
            <person name="Xiao S."/>
            <person name="Wang L."/>
            <person name="Liao Z."/>
            <person name="Chang Y."/>
            <person name="Mo W."/>
            <person name="Hu G."/>
            <person name="Li W."/>
            <person name="Zhao G."/>
            <person name="Zhu H."/>
            <person name="Hu X."/>
            <person name="Ji K."/>
            <person name="Xiang X."/>
            <person name="Song Q."/>
            <person name="Yuan D."/>
            <person name="Jin S."/>
            <person name="Zhang L."/>
        </authorList>
    </citation>
    <scope>NUCLEOTIDE SEQUENCE [LARGE SCALE GENOMIC DNA]</scope>
    <source>
        <strain evidence="1">SQ_2022a</strain>
    </source>
</reference>
<comment type="caution">
    <text evidence="1">The sequence shown here is derived from an EMBL/GenBank/DDBJ whole genome shotgun (WGS) entry which is preliminary data.</text>
</comment>
<sequence length="298" mass="34073">MDRLIRKIKLLLLSFRRSPPCTVSFVRRFSYNDIKRATDGFRWIIDNSSHGAVYKAKFEDGRVALVKEIRDFDEAKDAFYREVQLLGRLHHRHIVSLSGFSTGHKRFLVFEDIENGTLKAHLNDPLKTPLNWRTRLQIVIGVAAALEYLHFFCDPPMYHVSVSSSTIMLDENFNAKLCNIGRLSSHGNDITLPQSSPSKEYRGQVCGNIIFQLGLLILELITGQSSEEGGVDLIQWVEEFRFSRSIHKMLDPDLGNNYDSSELKGLLAVARLCIKSLDKPTLFTPQVFRYLQKKLGIE</sequence>
<dbReference type="EMBL" id="CM045768">
    <property type="protein sequence ID" value="KAI7984019.1"/>
    <property type="molecule type" value="Genomic_DNA"/>
</dbReference>
<organism evidence="1 2">
    <name type="scientific">Camellia lanceoleosa</name>
    <dbReference type="NCBI Taxonomy" id="1840588"/>
    <lineage>
        <taxon>Eukaryota</taxon>
        <taxon>Viridiplantae</taxon>
        <taxon>Streptophyta</taxon>
        <taxon>Embryophyta</taxon>
        <taxon>Tracheophyta</taxon>
        <taxon>Spermatophyta</taxon>
        <taxon>Magnoliopsida</taxon>
        <taxon>eudicotyledons</taxon>
        <taxon>Gunneridae</taxon>
        <taxon>Pentapetalae</taxon>
        <taxon>asterids</taxon>
        <taxon>Ericales</taxon>
        <taxon>Theaceae</taxon>
        <taxon>Camellia</taxon>
    </lineage>
</organism>
<gene>
    <name evidence="1" type="ORF">LOK49_LG15G02440</name>
</gene>
<evidence type="ECO:0000313" key="1">
    <source>
        <dbReference type="EMBL" id="KAI7984019.1"/>
    </source>
</evidence>
<proteinExistence type="predicted"/>